<evidence type="ECO:0000256" key="1">
    <source>
        <dbReference type="ARBA" id="ARBA00010886"/>
    </source>
</evidence>
<dbReference type="PROSITE" id="PS00107">
    <property type="entry name" value="PROTEIN_KINASE_ATP"/>
    <property type="match status" value="1"/>
</dbReference>
<comment type="similarity">
    <text evidence="1">Belongs to the protein kinase superfamily. NEK Ser/Thr protein kinase family. NIMA subfamily.</text>
</comment>
<keyword evidence="10" id="KW-1185">Reference proteome</keyword>
<dbReference type="EMBL" id="JBBUTH010000009">
    <property type="protein sequence ID" value="MEK8052210.1"/>
    <property type="molecule type" value="Genomic_DNA"/>
</dbReference>
<dbReference type="Gene3D" id="1.10.510.10">
    <property type="entry name" value="Transferase(Phosphotransferase) domain 1"/>
    <property type="match status" value="1"/>
</dbReference>
<dbReference type="InterPro" id="IPR020635">
    <property type="entry name" value="Tyr_kinase_cat_dom"/>
</dbReference>
<dbReference type="InterPro" id="IPR050660">
    <property type="entry name" value="NEK_Ser/Thr_kinase"/>
</dbReference>
<dbReference type="RefSeq" id="WP_341411927.1">
    <property type="nucleotide sequence ID" value="NZ_JBBUTH010000009.1"/>
</dbReference>
<evidence type="ECO:0000256" key="7">
    <source>
        <dbReference type="PROSITE-ProRule" id="PRU10141"/>
    </source>
</evidence>
<organism evidence="9 10">
    <name type="scientific">Pseudaquabacterium inlustre</name>
    <dbReference type="NCBI Taxonomy" id="2984192"/>
    <lineage>
        <taxon>Bacteria</taxon>
        <taxon>Pseudomonadati</taxon>
        <taxon>Pseudomonadota</taxon>
        <taxon>Betaproteobacteria</taxon>
        <taxon>Burkholderiales</taxon>
        <taxon>Sphaerotilaceae</taxon>
        <taxon>Pseudaquabacterium</taxon>
    </lineage>
</organism>
<dbReference type="Proteomes" id="UP001365405">
    <property type="component" value="Unassembled WGS sequence"/>
</dbReference>
<evidence type="ECO:0000259" key="8">
    <source>
        <dbReference type="PROSITE" id="PS50011"/>
    </source>
</evidence>
<evidence type="ECO:0000256" key="2">
    <source>
        <dbReference type="ARBA" id="ARBA00012513"/>
    </source>
</evidence>
<accession>A0ABU9CK40</accession>
<dbReference type="GO" id="GO:0016301">
    <property type="term" value="F:kinase activity"/>
    <property type="evidence" value="ECO:0007669"/>
    <property type="project" value="UniProtKB-KW"/>
</dbReference>
<dbReference type="Pfam" id="PF14326">
    <property type="entry name" value="DUF4384"/>
    <property type="match status" value="1"/>
</dbReference>
<name>A0ABU9CK40_9BURK</name>
<dbReference type="CDD" id="cd14014">
    <property type="entry name" value="STKc_PknB_like"/>
    <property type="match status" value="1"/>
</dbReference>
<keyword evidence="5 9" id="KW-0418">Kinase</keyword>
<keyword evidence="3" id="KW-0808">Transferase</keyword>
<dbReference type="PROSITE" id="PS00109">
    <property type="entry name" value="PROTEIN_KINASE_TYR"/>
    <property type="match status" value="1"/>
</dbReference>
<keyword evidence="4 7" id="KW-0547">Nucleotide-binding</keyword>
<dbReference type="PROSITE" id="PS50011">
    <property type="entry name" value="PROTEIN_KINASE_DOM"/>
    <property type="match status" value="1"/>
</dbReference>
<dbReference type="InterPro" id="IPR008266">
    <property type="entry name" value="Tyr_kinase_AS"/>
</dbReference>
<proteinExistence type="inferred from homology"/>
<feature type="domain" description="Protein kinase" evidence="8">
    <location>
        <begin position="30"/>
        <end position="304"/>
    </location>
</feature>
<comment type="caution">
    <text evidence="9">The sequence shown here is derived from an EMBL/GenBank/DDBJ whole genome shotgun (WGS) entry which is preliminary data.</text>
</comment>
<evidence type="ECO:0000256" key="6">
    <source>
        <dbReference type="ARBA" id="ARBA00022840"/>
    </source>
</evidence>
<protein>
    <recommendedName>
        <fullName evidence="2">non-specific serine/threonine protein kinase</fullName>
        <ecNumber evidence="2">2.7.11.1</ecNumber>
    </recommendedName>
</protein>
<dbReference type="PANTHER" id="PTHR43671">
    <property type="entry name" value="SERINE/THREONINE-PROTEIN KINASE NEK"/>
    <property type="match status" value="1"/>
</dbReference>
<dbReference type="InterPro" id="IPR000719">
    <property type="entry name" value="Prot_kinase_dom"/>
</dbReference>
<sequence>MPTQIIPRAQAQRPAGVGNALPLGTRMAEFEVLKVIGEGGFGIVYLVQDHMLQRRVAIKEYMPASLATRGQGLEVVVKSERDRSLFDAGLAGFLQEARMLAQFDHPALLKVYRFWQANGTAYMVMPFYEGTTLKATLKNLGAPPDERWLMGLLAPLTEALEVLHAERCYHRDIAPDNILLLAGTGKPLLLDFGAARMVISDATQALTAILKPGYAPVEQYAEVPGMKQGPWTDIYALCAVVYAAITGAKPPAAVGRTVHDGYVPLVRSAAGRYSPSFLQAIDDGLRVRPEERTQSIDALRQALAIDGAGAGGVTVIVPSTRPPAAPAPATVLPPVAAPAMQPMPVPAAAQVASRRPPVLAWGLGIGGALLLAAGALLWLQRPAPAPAPATGATGPTPAANTVPVAAQVPAAMSPAATLSPAAAWSPLTEFDRIVQGRTPGFDVQAGAQQASLRIGRDRLAFTVRSSRDGYLYVLAHSGDGQWLLMYPNTQATQNRVRAGQAVTLPQANWPLDTTEPPGEEHFVALVSENPRDFSALQPVREAWFQKLPTGDAAAAVARAHTGAGSAFAGKAQCATPGCDAYGAVRFSVTVTR</sequence>
<evidence type="ECO:0000313" key="10">
    <source>
        <dbReference type="Proteomes" id="UP001365405"/>
    </source>
</evidence>
<evidence type="ECO:0000256" key="4">
    <source>
        <dbReference type="ARBA" id="ARBA00022741"/>
    </source>
</evidence>
<dbReference type="EC" id="2.7.11.1" evidence="2"/>
<evidence type="ECO:0000256" key="3">
    <source>
        <dbReference type="ARBA" id="ARBA00022679"/>
    </source>
</evidence>
<reference evidence="9 10" key="1">
    <citation type="submission" date="2024-04" db="EMBL/GenBank/DDBJ databases">
        <title>Novel species of the genus Ideonella isolated from streams.</title>
        <authorList>
            <person name="Lu H."/>
        </authorList>
    </citation>
    <scope>NUCLEOTIDE SEQUENCE [LARGE SCALE GENOMIC DNA]</scope>
    <source>
        <strain evidence="9 10">DXS22W</strain>
    </source>
</reference>
<dbReference type="InterPro" id="IPR017441">
    <property type="entry name" value="Protein_kinase_ATP_BS"/>
</dbReference>
<dbReference type="PANTHER" id="PTHR43671:SF13">
    <property type="entry name" value="SERINE_THREONINE-PROTEIN KINASE NEK2"/>
    <property type="match status" value="1"/>
</dbReference>
<dbReference type="Pfam" id="PF00069">
    <property type="entry name" value="Pkinase"/>
    <property type="match status" value="1"/>
</dbReference>
<feature type="binding site" evidence="7">
    <location>
        <position position="59"/>
    </location>
    <ligand>
        <name>ATP</name>
        <dbReference type="ChEBI" id="CHEBI:30616"/>
    </ligand>
</feature>
<evidence type="ECO:0000256" key="5">
    <source>
        <dbReference type="ARBA" id="ARBA00022777"/>
    </source>
</evidence>
<dbReference type="InterPro" id="IPR011009">
    <property type="entry name" value="Kinase-like_dom_sf"/>
</dbReference>
<dbReference type="SMART" id="SM00219">
    <property type="entry name" value="TyrKc"/>
    <property type="match status" value="1"/>
</dbReference>
<dbReference type="SUPFAM" id="SSF56112">
    <property type="entry name" value="Protein kinase-like (PK-like)"/>
    <property type="match status" value="1"/>
</dbReference>
<evidence type="ECO:0000313" key="9">
    <source>
        <dbReference type="EMBL" id="MEK8052210.1"/>
    </source>
</evidence>
<gene>
    <name evidence="9" type="ORF">AACH10_18305</name>
</gene>
<dbReference type="InterPro" id="IPR025493">
    <property type="entry name" value="DUF4384"/>
</dbReference>
<keyword evidence="6 7" id="KW-0067">ATP-binding</keyword>